<feature type="chain" id="PRO_5046686599" description="PknH-like protein" evidence="1">
    <location>
        <begin position="22"/>
        <end position="219"/>
    </location>
</feature>
<evidence type="ECO:0000313" key="3">
    <source>
        <dbReference type="Proteomes" id="UP001500665"/>
    </source>
</evidence>
<keyword evidence="1" id="KW-0732">Signal</keyword>
<proteinExistence type="predicted"/>
<reference evidence="2 3" key="1">
    <citation type="journal article" date="2019" name="Int. J. Syst. Evol. Microbiol.">
        <title>The Global Catalogue of Microorganisms (GCM) 10K type strain sequencing project: providing services to taxonomists for standard genome sequencing and annotation.</title>
        <authorList>
            <consortium name="The Broad Institute Genomics Platform"/>
            <consortium name="The Broad Institute Genome Sequencing Center for Infectious Disease"/>
            <person name="Wu L."/>
            <person name="Ma J."/>
        </authorList>
    </citation>
    <scope>NUCLEOTIDE SEQUENCE [LARGE SCALE GENOMIC DNA]</scope>
    <source>
        <strain evidence="2 3">JCM 10696</strain>
    </source>
</reference>
<evidence type="ECO:0000313" key="2">
    <source>
        <dbReference type="EMBL" id="GAA0960223.1"/>
    </source>
</evidence>
<evidence type="ECO:0000256" key="1">
    <source>
        <dbReference type="SAM" id="SignalP"/>
    </source>
</evidence>
<sequence length="219" mass="24233">MTRSRLVLLVGLPLLSTVLVAGCSSPPEIRFGSAQPSGQRITLPSAPDPGLPGAQWPDACTLLSDAEVKAVLPQAEDFTREKQSLTLRRIDFLKPENSTTEEIPAAGCDIWFRLPDDYDGRNANIDLFVLRIAGPSVIEKEYRDDRKDKSAIQELGRAWGADDCYSDRISEGTSPNVHCRLGRYYFRVSGHGPNGRLTNQDYTDKVLSQVVQTLAARMR</sequence>
<comment type="caution">
    <text evidence="2">The sequence shown here is derived from an EMBL/GenBank/DDBJ whole genome shotgun (WGS) entry which is preliminary data.</text>
</comment>
<dbReference type="Proteomes" id="UP001500665">
    <property type="component" value="Unassembled WGS sequence"/>
</dbReference>
<dbReference type="PROSITE" id="PS51257">
    <property type="entry name" value="PROKAR_LIPOPROTEIN"/>
    <property type="match status" value="1"/>
</dbReference>
<keyword evidence="3" id="KW-1185">Reference proteome</keyword>
<dbReference type="RefSeq" id="WP_344243494.1">
    <property type="nucleotide sequence ID" value="NZ_BAAAHH010000023.1"/>
</dbReference>
<accession>A0ABN1RMT0</accession>
<organism evidence="2 3">
    <name type="scientific">Actinocorallia libanotica</name>
    <dbReference type="NCBI Taxonomy" id="46162"/>
    <lineage>
        <taxon>Bacteria</taxon>
        <taxon>Bacillati</taxon>
        <taxon>Actinomycetota</taxon>
        <taxon>Actinomycetes</taxon>
        <taxon>Streptosporangiales</taxon>
        <taxon>Thermomonosporaceae</taxon>
        <taxon>Actinocorallia</taxon>
    </lineage>
</organism>
<feature type="signal peptide" evidence="1">
    <location>
        <begin position="1"/>
        <end position="21"/>
    </location>
</feature>
<evidence type="ECO:0008006" key="4">
    <source>
        <dbReference type="Google" id="ProtNLM"/>
    </source>
</evidence>
<protein>
    <recommendedName>
        <fullName evidence="4">PknH-like protein</fullName>
    </recommendedName>
</protein>
<dbReference type="EMBL" id="BAAAHH010000023">
    <property type="protein sequence ID" value="GAA0960223.1"/>
    <property type="molecule type" value="Genomic_DNA"/>
</dbReference>
<name>A0ABN1RMT0_9ACTN</name>
<gene>
    <name evidence="2" type="ORF">GCM10009550_51100</name>
</gene>